<feature type="transmembrane region" description="Helical" evidence="1">
    <location>
        <begin position="40"/>
        <end position="64"/>
    </location>
</feature>
<feature type="transmembrane region" description="Helical" evidence="1">
    <location>
        <begin position="176"/>
        <end position="196"/>
    </location>
</feature>
<evidence type="ECO:0000256" key="1">
    <source>
        <dbReference type="SAM" id="Phobius"/>
    </source>
</evidence>
<dbReference type="PANTHER" id="PTHR31552">
    <property type="entry name" value="SERPENTINE RECEPTOR CLASS GAMMA"/>
    <property type="match status" value="1"/>
</dbReference>
<dbReference type="Proteomes" id="UP000025227">
    <property type="component" value="Unplaced"/>
</dbReference>
<evidence type="ECO:0000313" key="3">
    <source>
        <dbReference type="WBParaSite" id="HCON_00128100-00001"/>
    </source>
</evidence>
<dbReference type="WBParaSite" id="HCON_00128100-00001">
    <property type="protein sequence ID" value="HCON_00128100-00001"/>
    <property type="gene ID" value="HCON_00128100"/>
</dbReference>
<dbReference type="CDD" id="cd00637">
    <property type="entry name" value="7tm_classA_rhodopsin-like"/>
    <property type="match status" value="1"/>
</dbReference>
<dbReference type="SUPFAM" id="SSF81321">
    <property type="entry name" value="Family A G protein-coupled receptor-like"/>
    <property type="match status" value="1"/>
</dbReference>
<feature type="transmembrane region" description="Helical" evidence="1">
    <location>
        <begin position="216"/>
        <end position="236"/>
    </location>
</feature>
<organism evidence="2 3">
    <name type="scientific">Haemonchus contortus</name>
    <name type="common">Barber pole worm</name>
    <dbReference type="NCBI Taxonomy" id="6289"/>
    <lineage>
        <taxon>Eukaryota</taxon>
        <taxon>Metazoa</taxon>
        <taxon>Ecdysozoa</taxon>
        <taxon>Nematoda</taxon>
        <taxon>Chromadorea</taxon>
        <taxon>Rhabditida</taxon>
        <taxon>Rhabditina</taxon>
        <taxon>Rhabditomorpha</taxon>
        <taxon>Strongyloidea</taxon>
        <taxon>Trichostrongylidae</taxon>
        <taxon>Haemonchus</taxon>
    </lineage>
</organism>
<keyword evidence="1" id="KW-1133">Transmembrane helix</keyword>
<reference evidence="3" key="1">
    <citation type="submission" date="2020-12" db="UniProtKB">
        <authorList>
            <consortium name="WormBaseParasite"/>
        </authorList>
    </citation>
    <scope>IDENTIFICATION</scope>
    <source>
        <strain evidence="3">MHco3</strain>
    </source>
</reference>
<sequence>MHHNVQQTVIEGIADVFSILVACFHRLNHELGLGPEFKTVVFIMIVLGGTTFLTHIIGKMLLAFNRYSALRFPDTYDKIWCRRNVWIVILLQYIVAFAIFTQMFGVELLYEKGADGRYTFADVDSLSKWKTRYLYGGVGLIYAIISVTLNIKVFVAWRKLPRIRGKSSISRHEKGLLLYTTLVFASTMLMCLQQVLRVIATLSGNNDFDLWVTMQFFWINDVMVCVPPFCLVVLSADLRRDIIRFFLCTRHQNKLTPSVSVLNRQSTIRK</sequence>
<name>A0A7I4YRK4_HAECO</name>
<dbReference type="OrthoDB" id="10677047at2759"/>
<keyword evidence="2" id="KW-1185">Reference proteome</keyword>
<proteinExistence type="predicted"/>
<dbReference type="AlphaFoldDB" id="A0A7I4YRK4"/>
<dbReference type="Pfam" id="PF10323">
    <property type="entry name" value="7TM_GPCR_Srv"/>
    <property type="match status" value="1"/>
</dbReference>
<evidence type="ECO:0000313" key="2">
    <source>
        <dbReference type="Proteomes" id="UP000025227"/>
    </source>
</evidence>
<feature type="transmembrane region" description="Helical" evidence="1">
    <location>
        <begin position="85"/>
        <end position="105"/>
    </location>
</feature>
<feature type="transmembrane region" description="Helical" evidence="1">
    <location>
        <begin position="133"/>
        <end position="155"/>
    </location>
</feature>
<protein>
    <submittedName>
        <fullName evidence="3">7TM_GPCR_Srx domain-containing protein</fullName>
    </submittedName>
</protein>
<keyword evidence="1" id="KW-0472">Membrane</keyword>
<dbReference type="PANTHER" id="PTHR31552:SF8">
    <property type="entry name" value="SERPENTINE RECEPTOR CLASS GAMMA"/>
    <property type="match status" value="1"/>
</dbReference>
<dbReference type="Gene3D" id="1.20.1070.10">
    <property type="entry name" value="Rhodopsin 7-helix transmembrane proteins"/>
    <property type="match status" value="1"/>
</dbReference>
<dbReference type="InterPro" id="IPR019426">
    <property type="entry name" value="7TM_GPCR_serpentine_rcpt_Srv"/>
</dbReference>
<keyword evidence="1" id="KW-0812">Transmembrane</keyword>
<accession>A0A7I4YRK4</accession>